<dbReference type="SUPFAM" id="SSF46785">
    <property type="entry name" value="Winged helix' DNA-binding domain"/>
    <property type="match status" value="1"/>
</dbReference>
<dbReference type="PROSITE" id="PS51257">
    <property type="entry name" value="PROKAR_LIPOPROTEIN"/>
    <property type="match status" value="1"/>
</dbReference>
<dbReference type="Pfam" id="PF01638">
    <property type="entry name" value="HxlR"/>
    <property type="match status" value="1"/>
</dbReference>
<dbReference type="Proteomes" id="UP000490386">
    <property type="component" value="Unassembled WGS sequence"/>
</dbReference>
<evidence type="ECO:0000313" key="6">
    <source>
        <dbReference type="Proteomes" id="UP000490386"/>
    </source>
</evidence>
<keyword evidence="1" id="KW-0805">Transcription regulation</keyword>
<dbReference type="PANTHER" id="PTHR33204:SF18">
    <property type="entry name" value="TRANSCRIPTIONAL REGULATORY PROTEIN"/>
    <property type="match status" value="1"/>
</dbReference>
<dbReference type="InterPro" id="IPR036390">
    <property type="entry name" value="WH_DNA-bd_sf"/>
</dbReference>
<sequence>MPRQSPALSTALSGSCAIARCLGVFDDPWSFLLVREALLGRRTFAEFRDSLGIASDVLSARLTKLVEAEVLTKAAYQEPGQRTREAYDLTPAGRELSAVLIAMKQWGEAHVPREAPARVDARAHAGQTTVTSQLVDEQGHAVQPDEVSFVRR</sequence>
<gene>
    <name evidence="5" type="ORF">F8O03_09865</name>
</gene>
<dbReference type="InterPro" id="IPR002577">
    <property type="entry name" value="HTH_HxlR"/>
</dbReference>
<evidence type="ECO:0000256" key="3">
    <source>
        <dbReference type="ARBA" id="ARBA00023163"/>
    </source>
</evidence>
<dbReference type="Gene3D" id="1.10.10.10">
    <property type="entry name" value="Winged helix-like DNA-binding domain superfamily/Winged helix DNA-binding domain"/>
    <property type="match status" value="1"/>
</dbReference>
<organism evidence="5 6">
    <name type="scientific">Pseudoclavibacter terrae</name>
    <dbReference type="NCBI Taxonomy" id="1530195"/>
    <lineage>
        <taxon>Bacteria</taxon>
        <taxon>Bacillati</taxon>
        <taxon>Actinomycetota</taxon>
        <taxon>Actinomycetes</taxon>
        <taxon>Micrococcales</taxon>
        <taxon>Microbacteriaceae</taxon>
        <taxon>Pseudoclavibacter</taxon>
    </lineage>
</organism>
<keyword evidence="6" id="KW-1185">Reference proteome</keyword>
<keyword evidence="2" id="KW-0238">DNA-binding</keyword>
<proteinExistence type="predicted"/>
<dbReference type="AlphaFoldDB" id="A0A7J5B0T3"/>
<comment type="caution">
    <text evidence="5">The sequence shown here is derived from an EMBL/GenBank/DDBJ whole genome shotgun (WGS) entry which is preliminary data.</text>
</comment>
<dbReference type="OrthoDB" id="9792527at2"/>
<reference evidence="5 6" key="1">
    <citation type="submission" date="2019-09" db="EMBL/GenBank/DDBJ databases">
        <title>Phylogeny of genus Pseudoclavibacter and closely related genus.</title>
        <authorList>
            <person name="Li Y."/>
        </authorList>
    </citation>
    <scope>NUCLEOTIDE SEQUENCE [LARGE SCALE GENOMIC DNA]</scope>
    <source>
        <strain evidence="5 6">THG-MD12</strain>
    </source>
</reference>
<accession>A0A7J5B0T3</accession>
<dbReference type="PANTHER" id="PTHR33204">
    <property type="entry name" value="TRANSCRIPTIONAL REGULATOR, MARR FAMILY"/>
    <property type="match status" value="1"/>
</dbReference>
<dbReference type="GO" id="GO:0003677">
    <property type="term" value="F:DNA binding"/>
    <property type="evidence" value="ECO:0007669"/>
    <property type="project" value="UniProtKB-KW"/>
</dbReference>
<dbReference type="InterPro" id="IPR036388">
    <property type="entry name" value="WH-like_DNA-bd_sf"/>
</dbReference>
<evidence type="ECO:0000256" key="2">
    <source>
        <dbReference type="ARBA" id="ARBA00023125"/>
    </source>
</evidence>
<name>A0A7J5B0T3_9MICO</name>
<evidence type="ECO:0000256" key="1">
    <source>
        <dbReference type="ARBA" id="ARBA00023015"/>
    </source>
</evidence>
<keyword evidence="3" id="KW-0804">Transcription</keyword>
<evidence type="ECO:0000259" key="4">
    <source>
        <dbReference type="PROSITE" id="PS51118"/>
    </source>
</evidence>
<dbReference type="PROSITE" id="PS51118">
    <property type="entry name" value="HTH_HXLR"/>
    <property type="match status" value="1"/>
</dbReference>
<feature type="domain" description="HTH hxlR-type" evidence="4">
    <location>
        <begin position="16"/>
        <end position="115"/>
    </location>
</feature>
<dbReference type="EMBL" id="WBJX01000003">
    <property type="protein sequence ID" value="KAB1637524.1"/>
    <property type="molecule type" value="Genomic_DNA"/>
</dbReference>
<protein>
    <submittedName>
        <fullName evidence="5">Helix-turn-helix transcriptional regulator</fullName>
    </submittedName>
</protein>
<dbReference type="RefSeq" id="WP_151423733.1">
    <property type="nucleotide sequence ID" value="NZ_CANKVH010000006.1"/>
</dbReference>
<evidence type="ECO:0000313" key="5">
    <source>
        <dbReference type="EMBL" id="KAB1637524.1"/>
    </source>
</evidence>